<feature type="transmembrane region" description="Helical" evidence="8">
    <location>
        <begin position="153"/>
        <end position="178"/>
    </location>
</feature>
<feature type="signal peptide" evidence="9">
    <location>
        <begin position="1"/>
        <end position="28"/>
    </location>
</feature>
<evidence type="ECO:0000313" key="11">
    <source>
        <dbReference type="EMBL" id="QDT00549.1"/>
    </source>
</evidence>
<reference evidence="11 12" key="1">
    <citation type="submission" date="2019-02" db="EMBL/GenBank/DDBJ databases">
        <title>Deep-cultivation of Planctomycetes and their phenomic and genomic characterization uncovers novel biology.</title>
        <authorList>
            <person name="Wiegand S."/>
            <person name="Jogler M."/>
            <person name="Boedeker C."/>
            <person name="Pinto D."/>
            <person name="Vollmers J."/>
            <person name="Rivas-Marin E."/>
            <person name="Kohn T."/>
            <person name="Peeters S.H."/>
            <person name="Heuer A."/>
            <person name="Rast P."/>
            <person name="Oberbeckmann S."/>
            <person name="Bunk B."/>
            <person name="Jeske O."/>
            <person name="Meyerdierks A."/>
            <person name="Storesund J.E."/>
            <person name="Kallscheuer N."/>
            <person name="Luecker S."/>
            <person name="Lage O.M."/>
            <person name="Pohl T."/>
            <person name="Merkel B.J."/>
            <person name="Hornburger P."/>
            <person name="Mueller R.-W."/>
            <person name="Bruemmer F."/>
            <person name="Labrenz M."/>
            <person name="Spormann A.M."/>
            <person name="Op den Camp H."/>
            <person name="Overmann J."/>
            <person name="Amann R."/>
            <person name="Jetten M.S.M."/>
            <person name="Mascher T."/>
            <person name="Medema M.H."/>
            <person name="Devos D.P."/>
            <person name="Kaster A.-K."/>
            <person name="Ovreas L."/>
            <person name="Rohde M."/>
            <person name="Galperin M.Y."/>
            <person name="Jogler C."/>
        </authorList>
    </citation>
    <scope>NUCLEOTIDE SEQUENCE [LARGE SCALE GENOMIC DNA]</scope>
    <source>
        <strain evidence="11 12">HG15A2</strain>
    </source>
</reference>
<name>A0A517N089_9BACT</name>
<dbReference type="InterPro" id="IPR011066">
    <property type="entry name" value="MscS_channel_C_sf"/>
</dbReference>
<evidence type="ECO:0000256" key="9">
    <source>
        <dbReference type="SAM" id="SignalP"/>
    </source>
</evidence>
<comment type="similarity">
    <text evidence="2">Belongs to the MscS (TC 1.A.23) family.</text>
</comment>
<evidence type="ECO:0000256" key="3">
    <source>
        <dbReference type="ARBA" id="ARBA00022475"/>
    </source>
</evidence>
<dbReference type="Pfam" id="PF21082">
    <property type="entry name" value="MS_channel_3rd"/>
    <property type="match status" value="1"/>
</dbReference>
<evidence type="ECO:0000259" key="10">
    <source>
        <dbReference type="PROSITE" id="PS50914"/>
    </source>
</evidence>
<dbReference type="PANTHER" id="PTHR30221">
    <property type="entry name" value="SMALL-CONDUCTANCE MECHANOSENSITIVE CHANNEL"/>
    <property type="match status" value="1"/>
</dbReference>
<dbReference type="PROSITE" id="PS50914">
    <property type="entry name" value="BON"/>
    <property type="match status" value="1"/>
</dbReference>
<evidence type="ECO:0000256" key="4">
    <source>
        <dbReference type="ARBA" id="ARBA00022692"/>
    </source>
</evidence>
<keyword evidence="9" id="KW-0732">Signal</keyword>
<dbReference type="PANTHER" id="PTHR30221:SF1">
    <property type="entry name" value="SMALL-CONDUCTANCE MECHANOSENSITIVE CHANNEL"/>
    <property type="match status" value="1"/>
</dbReference>
<evidence type="ECO:0000256" key="6">
    <source>
        <dbReference type="ARBA" id="ARBA00023136"/>
    </source>
</evidence>
<dbReference type="InterPro" id="IPR045275">
    <property type="entry name" value="MscS_archaea/bacteria_type"/>
</dbReference>
<sequence precursor="true">MQFQHGRSLLGFLLAVFLVAATPAWVNAQKDAPATAEEAIEKTEVEPKIADQVNVKPEAEDEDISTRLERILGASGLFSDVEVRVDEGIVFLTGSTKSEEARQKASDLANNTQDVVMTVNNIEIVKPSIWDFSAAEMQMKQLVRDVVQSVPTLLITLALLVLTWFAAKLMGSLASWFFGRRVENAILRRLLVQILVALVCIVGIYLVLRIAGLTRLATTVLGGTGLLGLIIGIAFRDIAENFLASLLISLQRPFLPGDRIEVDGNMGVVQSVTTRGTMIMTLDGNHVHIPNSTIYKNVVRNFTANPNSRLEFVVGIDFEDSVAEAQEVAVNAIREHPAVLDEPGPTVLVEELGASTVNLRMQFWVDTNEYEGPKVLSAVIRKVKAAYEKSGLTMPDEAREIIFPKSVPVRMLSEQSQAAEQSAASEKQAEVARRAEAEDDNVTSAEGGLHSDEEALKEQARHSRKMDAGTELLDENSSEEQGQGSGE</sequence>
<dbReference type="KEGG" id="amob:HG15A2_38870"/>
<evidence type="ECO:0000256" key="7">
    <source>
        <dbReference type="SAM" id="MobiDB-lite"/>
    </source>
</evidence>
<keyword evidence="4 8" id="KW-0812">Transmembrane</keyword>
<dbReference type="RefSeq" id="WP_218932076.1">
    <property type="nucleotide sequence ID" value="NZ_CP036263.1"/>
</dbReference>
<dbReference type="Proteomes" id="UP000319852">
    <property type="component" value="Chromosome"/>
</dbReference>
<keyword evidence="5 8" id="KW-1133">Transmembrane helix</keyword>
<dbReference type="Gene3D" id="2.30.30.60">
    <property type="match status" value="1"/>
</dbReference>
<evidence type="ECO:0000313" key="12">
    <source>
        <dbReference type="Proteomes" id="UP000319852"/>
    </source>
</evidence>
<feature type="domain" description="BON" evidence="10">
    <location>
        <begin position="60"/>
        <end position="126"/>
    </location>
</feature>
<dbReference type="GO" id="GO:0008381">
    <property type="term" value="F:mechanosensitive monoatomic ion channel activity"/>
    <property type="evidence" value="ECO:0007669"/>
    <property type="project" value="InterPro"/>
</dbReference>
<dbReference type="AlphaFoldDB" id="A0A517N089"/>
<gene>
    <name evidence="11" type="primary">mscS_2</name>
    <name evidence="11" type="ORF">HG15A2_38870</name>
</gene>
<feature type="compositionally biased region" description="Basic and acidic residues" evidence="7">
    <location>
        <begin position="427"/>
        <end position="436"/>
    </location>
</feature>
<keyword evidence="12" id="KW-1185">Reference proteome</keyword>
<organism evidence="11 12">
    <name type="scientific">Adhaeretor mobilis</name>
    <dbReference type="NCBI Taxonomy" id="1930276"/>
    <lineage>
        <taxon>Bacteria</taxon>
        <taxon>Pseudomonadati</taxon>
        <taxon>Planctomycetota</taxon>
        <taxon>Planctomycetia</taxon>
        <taxon>Pirellulales</taxon>
        <taxon>Lacipirellulaceae</taxon>
        <taxon>Adhaeretor</taxon>
    </lineage>
</organism>
<keyword evidence="6 8" id="KW-0472">Membrane</keyword>
<protein>
    <submittedName>
        <fullName evidence="11">Small-conductance mechanosensitive channel</fullName>
    </submittedName>
</protein>
<feature type="transmembrane region" description="Helical" evidence="8">
    <location>
        <begin position="190"/>
        <end position="210"/>
    </location>
</feature>
<dbReference type="Gene3D" id="3.40.1520.20">
    <property type="match status" value="1"/>
</dbReference>
<dbReference type="InterPro" id="IPR049278">
    <property type="entry name" value="MS_channel_C"/>
</dbReference>
<dbReference type="SUPFAM" id="SSF82689">
    <property type="entry name" value="Mechanosensitive channel protein MscS (YggB), C-terminal domain"/>
    <property type="match status" value="1"/>
</dbReference>
<dbReference type="Pfam" id="PF04972">
    <property type="entry name" value="BON"/>
    <property type="match status" value="1"/>
</dbReference>
<evidence type="ECO:0000256" key="2">
    <source>
        <dbReference type="ARBA" id="ARBA00008017"/>
    </source>
</evidence>
<feature type="compositionally biased region" description="Low complexity" evidence="7">
    <location>
        <begin position="413"/>
        <end position="426"/>
    </location>
</feature>
<dbReference type="SUPFAM" id="SSF50182">
    <property type="entry name" value="Sm-like ribonucleoproteins"/>
    <property type="match status" value="1"/>
</dbReference>
<keyword evidence="3" id="KW-1003">Cell membrane</keyword>
<evidence type="ECO:0000256" key="5">
    <source>
        <dbReference type="ARBA" id="ARBA00022989"/>
    </source>
</evidence>
<dbReference type="InterPro" id="IPR006685">
    <property type="entry name" value="MscS_channel_2nd"/>
</dbReference>
<comment type="subcellular location">
    <subcellularLocation>
        <location evidence="1">Cell membrane</location>
        <topology evidence="1">Multi-pass membrane protein</topology>
    </subcellularLocation>
</comment>
<proteinExistence type="inferred from homology"/>
<dbReference type="Pfam" id="PF00924">
    <property type="entry name" value="MS_channel_2nd"/>
    <property type="match status" value="1"/>
</dbReference>
<dbReference type="InterPro" id="IPR007055">
    <property type="entry name" value="BON_dom"/>
</dbReference>
<feature type="region of interest" description="Disordered" evidence="7">
    <location>
        <begin position="413"/>
        <end position="487"/>
    </location>
</feature>
<dbReference type="InterPro" id="IPR010920">
    <property type="entry name" value="LSM_dom_sf"/>
</dbReference>
<dbReference type="Gene3D" id="3.30.70.100">
    <property type="match status" value="1"/>
</dbReference>
<evidence type="ECO:0000256" key="8">
    <source>
        <dbReference type="SAM" id="Phobius"/>
    </source>
</evidence>
<dbReference type="EMBL" id="CP036263">
    <property type="protein sequence ID" value="QDT00549.1"/>
    <property type="molecule type" value="Genomic_DNA"/>
</dbReference>
<accession>A0A517N089</accession>
<feature type="transmembrane region" description="Helical" evidence="8">
    <location>
        <begin position="216"/>
        <end position="235"/>
    </location>
</feature>
<dbReference type="Gene3D" id="1.10.287.1260">
    <property type="match status" value="1"/>
</dbReference>
<feature type="compositionally biased region" description="Basic and acidic residues" evidence="7">
    <location>
        <begin position="449"/>
        <end position="468"/>
    </location>
</feature>
<evidence type="ECO:0000256" key="1">
    <source>
        <dbReference type="ARBA" id="ARBA00004651"/>
    </source>
</evidence>
<feature type="chain" id="PRO_5022234915" evidence="9">
    <location>
        <begin position="29"/>
        <end position="487"/>
    </location>
</feature>
<dbReference type="GO" id="GO:0005886">
    <property type="term" value="C:plasma membrane"/>
    <property type="evidence" value="ECO:0007669"/>
    <property type="project" value="UniProtKB-SubCell"/>
</dbReference>
<dbReference type="InterPro" id="IPR023408">
    <property type="entry name" value="MscS_beta-dom_sf"/>
</dbReference>